<comment type="caution">
    <text evidence="6">The sequence shown here is derived from an EMBL/GenBank/DDBJ whole genome shotgun (WGS) entry which is preliminary data.</text>
</comment>
<organism evidence="6 7">
    <name type="scientific">Rhizoctonia solani</name>
    <dbReference type="NCBI Taxonomy" id="456999"/>
    <lineage>
        <taxon>Eukaryota</taxon>
        <taxon>Fungi</taxon>
        <taxon>Dikarya</taxon>
        <taxon>Basidiomycota</taxon>
        <taxon>Agaricomycotina</taxon>
        <taxon>Agaricomycetes</taxon>
        <taxon>Cantharellales</taxon>
        <taxon>Ceratobasidiaceae</taxon>
        <taxon>Rhizoctonia</taxon>
    </lineage>
</organism>
<dbReference type="GO" id="GO:0035838">
    <property type="term" value="C:growing cell tip"/>
    <property type="evidence" value="ECO:0007669"/>
    <property type="project" value="TreeGrafter"/>
</dbReference>
<name>A0A8H3CCW4_9AGAM</name>
<feature type="transmembrane region" description="Helical" evidence="5">
    <location>
        <begin position="107"/>
        <end position="136"/>
    </location>
</feature>
<evidence type="ECO:0000256" key="5">
    <source>
        <dbReference type="SAM" id="Phobius"/>
    </source>
</evidence>
<dbReference type="InterPro" id="IPR009571">
    <property type="entry name" value="SUR7/Rim9-like_fungi"/>
</dbReference>
<evidence type="ECO:0000313" key="7">
    <source>
        <dbReference type="Proteomes" id="UP000663841"/>
    </source>
</evidence>
<accession>A0A8H3CCW4</accession>
<feature type="transmembrane region" description="Helical" evidence="5">
    <location>
        <begin position="7"/>
        <end position="29"/>
    </location>
</feature>
<dbReference type="EMBL" id="CAJMWW010000639">
    <property type="protein sequence ID" value="CAE6477190.1"/>
    <property type="molecule type" value="Genomic_DNA"/>
</dbReference>
<dbReference type="PANTHER" id="PTHR28013:SF3">
    <property type="entry name" value="PROTEIN DCV1-RELATED"/>
    <property type="match status" value="1"/>
</dbReference>
<feature type="transmembrane region" description="Helical" evidence="5">
    <location>
        <begin position="192"/>
        <end position="214"/>
    </location>
</feature>
<dbReference type="GO" id="GO:0005886">
    <property type="term" value="C:plasma membrane"/>
    <property type="evidence" value="ECO:0007669"/>
    <property type="project" value="InterPro"/>
</dbReference>
<keyword evidence="3 5" id="KW-1133">Transmembrane helix</keyword>
<dbReference type="AlphaFoldDB" id="A0A8H3CCW4"/>
<dbReference type="Proteomes" id="UP000663841">
    <property type="component" value="Unassembled WGS sequence"/>
</dbReference>
<dbReference type="GO" id="GO:0032153">
    <property type="term" value="C:cell division site"/>
    <property type="evidence" value="ECO:0007669"/>
    <property type="project" value="TreeGrafter"/>
</dbReference>
<dbReference type="Pfam" id="PF06687">
    <property type="entry name" value="SUR7"/>
    <property type="match status" value="1"/>
</dbReference>
<protein>
    <submittedName>
        <fullName evidence="6">Uncharacterized protein</fullName>
    </submittedName>
</protein>
<keyword evidence="2 5" id="KW-0812">Transmembrane</keyword>
<proteinExistence type="predicted"/>
<sequence>MLGVGSIVSPLVFVGFCLLLLVSLSTPIIKTISIFSIKGGNFWAKSIGTSVSGNVEFGVWGYCVSRANALFLGFNVWQTEYCTQMRLGYDINTRLLEFLGLTDHKNIITYTLLFVLALHPIACGLAFLALLFTLMLQLPCRPPKFISTMALVSLNLSAIVTTIVLAIDLTIITNARNKASAVTKAKVEISYGNVPLIMCGAMVALWAASIGAYCGTPMRSRRTKIEKEPFQSRKKEE</sequence>
<feature type="transmembrane region" description="Helical" evidence="5">
    <location>
        <begin position="148"/>
        <end position="172"/>
    </location>
</feature>
<comment type="subcellular location">
    <subcellularLocation>
        <location evidence="1">Membrane</location>
        <topology evidence="1">Multi-pass membrane protein</topology>
    </subcellularLocation>
</comment>
<evidence type="ECO:0000313" key="6">
    <source>
        <dbReference type="EMBL" id="CAE6477190.1"/>
    </source>
</evidence>
<dbReference type="InterPro" id="IPR051380">
    <property type="entry name" value="pH-response_reg_palI/RIM9"/>
</dbReference>
<dbReference type="PANTHER" id="PTHR28013">
    <property type="entry name" value="PROTEIN DCV1-RELATED"/>
    <property type="match status" value="1"/>
</dbReference>
<evidence type="ECO:0000256" key="3">
    <source>
        <dbReference type="ARBA" id="ARBA00022989"/>
    </source>
</evidence>
<evidence type="ECO:0000256" key="2">
    <source>
        <dbReference type="ARBA" id="ARBA00022692"/>
    </source>
</evidence>
<gene>
    <name evidence="6" type="ORF">RDB_LOCUS195164</name>
</gene>
<evidence type="ECO:0000256" key="4">
    <source>
        <dbReference type="ARBA" id="ARBA00023136"/>
    </source>
</evidence>
<keyword evidence="4 5" id="KW-0472">Membrane</keyword>
<evidence type="ECO:0000256" key="1">
    <source>
        <dbReference type="ARBA" id="ARBA00004141"/>
    </source>
</evidence>
<reference evidence="6" key="1">
    <citation type="submission" date="2021-01" db="EMBL/GenBank/DDBJ databases">
        <authorList>
            <person name="Kaushik A."/>
        </authorList>
    </citation>
    <scope>NUCLEOTIDE SEQUENCE</scope>
    <source>
        <strain evidence="6">AG3-T5</strain>
    </source>
</reference>